<dbReference type="InterPro" id="IPR013783">
    <property type="entry name" value="Ig-like_fold"/>
</dbReference>
<gene>
    <name evidence="4" type="ORF">AURANDRAFT_67097</name>
</gene>
<dbReference type="Gene3D" id="2.60.40.10">
    <property type="entry name" value="Immunoglobulins"/>
    <property type="match status" value="5"/>
</dbReference>
<dbReference type="SMART" id="SM00248">
    <property type="entry name" value="ANK"/>
    <property type="match status" value="1"/>
</dbReference>
<feature type="compositionally biased region" description="Basic residues" evidence="2">
    <location>
        <begin position="493"/>
        <end position="507"/>
    </location>
</feature>
<evidence type="ECO:0000259" key="3">
    <source>
        <dbReference type="PROSITE" id="PS50202"/>
    </source>
</evidence>
<accession>F0YJY4</accession>
<feature type="compositionally biased region" description="Polar residues" evidence="2">
    <location>
        <begin position="1361"/>
        <end position="1375"/>
    </location>
</feature>
<dbReference type="InterPro" id="IPR059041">
    <property type="entry name" value="Ig_DLEC1_1"/>
</dbReference>
<dbReference type="PROSITE" id="PS50088">
    <property type="entry name" value="ANK_REPEAT"/>
    <property type="match status" value="1"/>
</dbReference>
<feature type="region of interest" description="Disordered" evidence="2">
    <location>
        <begin position="409"/>
        <end position="453"/>
    </location>
</feature>
<dbReference type="PANTHER" id="PTHR46348:SF1">
    <property type="entry name" value="DELETED IN LUNG AND ESOPHAGEAL CANCER PROTEIN 1"/>
    <property type="match status" value="1"/>
</dbReference>
<dbReference type="InParanoid" id="F0YJY4"/>
<evidence type="ECO:0000256" key="2">
    <source>
        <dbReference type="SAM" id="MobiDB-lite"/>
    </source>
</evidence>
<reference evidence="4 5" key="1">
    <citation type="journal article" date="2011" name="Proc. Natl. Acad. Sci. U.S.A.">
        <title>Niche of harmful alga Aureococcus anophagefferens revealed through ecogenomics.</title>
        <authorList>
            <person name="Gobler C.J."/>
            <person name="Berry D.L."/>
            <person name="Dyhrman S.T."/>
            <person name="Wilhelm S.W."/>
            <person name="Salamov A."/>
            <person name="Lobanov A.V."/>
            <person name="Zhang Y."/>
            <person name="Collier J.L."/>
            <person name="Wurch L.L."/>
            <person name="Kustka A.B."/>
            <person name="Dill B.D."/>
            <person name="Shah M."/>
            <person name="VerBerkmoes N.C."/>
            <person name="Kuo A."/>
            <person name="Terry A."/>
            <person name="Pangilinan J."/>
            <person name="Lindquist E.A."/>
            <person name="Lucas S."/>
            <person name="Paulsen I.T."/>
            <person name="Hattenrath-Lehmann T.K."/>
            <person name="Talmage S.C."/>
            <person name="Walker E.A."/>
            <person name="Koch F."/>
            <person name="Burson A.M."/>
            <person name="Marcoval M.A."/>
            <person name="Tang Y.Z."/>
            <person name="Lecleir G.R."/>
            <person name="Coyne K.J."/>
            <person name="Berg G.M."/>
            <person name="Bertrand E.M."/>
            <person name="Saito M.A."/>
            <person name="Gladyshev V.N."/>
            <person name="Grigoriev I.V."/>
        </authorList>
    </citation>
    <scope>NUCLEOTIDE SEQUENCE [LARGE SCALE GENOMIC DNA]</scope>
    <source>
        <strain evidence="5">CCMP 1984</strain>
    </source>
</reference>
<feature type="repeat" description="ANK" evidence="1">
    <location>
        <begin position="24"/>
        <end position="48"/>
    </location>
</feature>
<dbReference type="GeneID" id="20226080"/>
<dbReference type="PROSITE" id="PS50297">
    <property type="entry name" value="ANK_REP_REGION"/>
    <property type="match status" value="1"/>
</dbReference>
<feature type="region of interest" description="Disordered" evidence="2">
    <location>
        <begin position="759"/>
        <end position="782"/>
    </location>
</feature>
<feature type="domain" description="MSP" evidence="3">
    <location>
        <begin position="1053"/>
        <end position="1175"/>
    </location>
</feature>
<dbReference type="GO" id="GO:0008285">
    <property type="term" value="P:negative regulation of cell population proliferation"/>
    <property type="evidence" value="ECO:0007669"/>
    <property type="project" value="InterPro"/>
</dbReference>
<dbReference type="EMBL" id="GL833149">
    <property type="protein sequence ID" value="EGB04587.1"/>
    <property type="molecule type" value="Genomic_DNA"/>
</dbReference>
<dbReference type="KEGG" id="aaf:AURANDRAFT_67097"/>
<feature type="compositionally biased region" description="Low complexity" evidence="2">
    <location>
        <begin position="1656"/>
        <end position="1666"/>
    </location>
</feature>
<dbReference type="Proteomes" id="UP000002729">
    <property type="component" value="Unassembled WGS sequence"/>
</dbReference>
<feature type="region of interest" description="Disordered" evidence="2">
    <location>
        <begin position="710"/>
        <end position="735"/>
    </location>
</feature>
<name>F0YJY4_AURAN</name>
<keyword evidence="5" id="KW-1185">Reference proteome</keyword>
<dbReference type="OrthoDB" id="2115465at2759"/>
<dbReference type="InterPro" id="IPR036770">
    <property type="entry name" value="Ankyrin_rpt-contain_sf"/>
</dbReference>
<feature type="region of interest" description="Disordered" evidence="2">
    <location>
        <begin position="476"/>
        <end position="535"/>
    </location>
</feature>
<dbReference type="eggNOG" id="ENOG502QQQ5">
    <property type="taxonomic scope" value="Eukaryota"/>
</dbReference>
<dbReference type="InterPro" id="IPR033304">
    <property type="entry name" value="DLEC1"/>
</dbReference>
<feature type="compositionally biased region" description="Low complexity" evidence="2">
    <location>
        <begin position="336"/>
        <end position="360"/>
    </location>
</feature>
<feature type="compositionally biased region" description="Basic and acidic residues" evidence="2">
    <location>
        <begin position="440"/>
        <end position="451"/>
    </location>
</feature>
<organism evidence="5">
    <name type="scientific">Aureococcus anophagefferens</name>
    <name type="common">Harmful bloom alga</name>
    <dbReference type="NCBI Taxonomy" id="44056"/>
    <lineage>
        <taxon>Eukaryota</taxon>
        <taxon>Sar</taxon>
        <taxon>Stramenopiles</taxon>
        <taxon>Ochrophyta</taxon>
        <taxon>Pelagophyceae</taxon>
        <taxon>Pelagomonadales</taxon>
        <taxon>Pelagomonadaceae</taxon>
        <taxon>Aureococcus</taxon>
    </lineage>
</organism>
<feature type="region of interest" description="Disordered" evidence="2">
    <location>
        <begin position="2040"/>
        <end position="2071"/>
    </location>
</feature>
<keyword evidence="1" id="KW-0040">ANK repeat</keyword>
<feature type="compositionally biased region" description="Low complexity" evidence="2">
    <location>
        <begin position="2040"/>
        <end position="2063"/>
    </location>
</feature>
<evidence type="ECO:0000313" key="4">
    <source>
        <dbReference type="EMBL" id="EGB04587.1"/>
    </source>
</evidence>
<dbReference type="PROSITE" id="PS50202">
    <property type="entry name" value="MSP"/>
    <property type="match status" value="1"/>
</dbReference>
<feature type="region of interest" description="Disordered" evidence="2">
    <location>
        <begin position="328"/>
        <end position="394"/>
    </location>
</feature>
<feature type="region of interest" description="Disordered" evidence="2">
    <location>
        <begin position="1358"/>
        <end position="1396"/>
    </location>
</feature>
<dbReference type="OMA" id="VRINTHH"/>
<dbReference type="Pfam" id="PF23277">
    <property type="entry name" value="Ig_Dlec1_1"/>
    <property type="match status" value="1"/>
</dbReference>
<feature type="region of interest" description="Disordered" evidence="2">
    <location>
        <begin position="1650"/>
        <end position="1673"/>
    </location>
</feature>
<dbReference type="GO" id="GO:0015631">
    <property type="term" value="F:tubulin binding"/>
    <property type="evidence" value="ECO:0007669"/>
    <property type="project" value="TreeGrafter"/>
</dbReference>
<dbReference type="GO" id="GO:0005929">
    <property type="term" value="C:cilium"/>
    <property type="evidence" value="ECO:0007669"/>
    <property type="project" value="TreeGrafter"/>
</dbReference>
<feature type="compositionally biased region" description="Basic residues" evidence="2">
    <location>
        <begin position="270"/>
        <end position="288"/>
    </location>
</feature>
<feature type="compositionally biased region" description="Basic and acidic residues" evidence="2">
    <location>
        <begin position="476"/>
        <end position="492"/>
    </location>
</feature>
<dbReference type="PANTHER" id="PTHR46348">
    <property type="entry name" value="DELETED IN LUNG AND ESOPHAGEAL CANCER PROTEIN 1"/>
    <property type="match status" value="1"/>
</dbReference>
<dbReference type="GO" id="GO:0005737">
    <property type="term" value="C:cytoplasm"/>
    <property type="evidence" value="ECO:0007669"/>
    <property type="project" value="TreeGrafter"/>
</dbReference>
<dbReference type="InterPro" id="IPR000535">
    <property type="entry name" value="MSP_dom"/>
</dbReference>
<feature type="compositionally biased region" description="Basic and acidic residues" evidence="2">
    <location>
        <begin position="289"/>
        <end position="300"/>
    </location>
</feature>
<dbReference type="Pfam" id="PF23316">
    <property type="entry name" value="Ig_DLEC1_6th"/>
    <property type="match status" value="1"/>
</dbReference>
<evidence type="ECO:0000256" key="1">
    <source>
        <dbReference type="PROSITE-ProRule" id="PRU00023"/>
    </source>
</evidence>
<sequence>MSRAAADARAALRDGCPVDALDDNGLTALHLAAFNGVAEVVDALVEAGGPNFVARESRGGMNVLHFATGAGASDDAFPFVAALFAAAPRTLLLGLSLAREHQGQLTPKDRAVLNGHERLALLFGAVERLDDAEVERILATACAAVVVGGVVRLPREDEVVLEERRDCEGRRRPARGEDAHAHDLAALGRADGAHEGPAAAPDHGRVVRVALQHGREALPGPRDGLVRRARELEAAHDVAVAQRVHLRGDDVLGRGFGRRPPGQRRLVVGRARRAPRDRRAARRRREARGRREREREDDAPLHRAARYCEAFSRTTDRTIAATKKPPFSAMALPMTGSNSRFSRGSARSSSARPRGASGAGEKATRARSRREATGAKADAEAATQTRTTTRRIDCNETAMRTATHCNIHSVSDTTALPRRSTMPLPKPIKKSKGPVEPEVEEAKGHNPKEDAAVGSISHILRTLFRGLYEDEAREKAEAEEQEKLQAEQDAKAQKKAKKKGKAKKGAKTGREAAVEDDASLDDDDDDGAVEHGDAPWFDASHLKDVEHTKALAARRQDAIAARLGRQQKQADGLLAYMGEQIRVAAAADEEEERSLKKRGLLVSAHIPQAASQLELTSAALADGGHFSAALVTAADLIEANRKALARRSGNMEAAGVTSKASAVLATGAPGYFKLTATNKVRQKLALQRSHGPCGDKGDPTALTLLRTSLSAPGADEGSGSATTARPRRPDVGASVEQQDLDLKVLTRMEQKLHFLRNPRYDAHNPNHQRRLTARPPSPRRIGRETYAETDPAAIARREALDRDGDGAEETQLRDVPLVIVEPREVAFSNHVVGGAYEQALSIKNASAISRRLRLLRPRTKFFTVASVKWPGARDSGNLAPGMSLRVLIRFEPDSLADYEDELRVVSEIGEVSVRLRATRDPPVLTLPDQLDVGACHLGGRLETSFAVTNAGGPGRFRLLREQDYPSPVAAQRYSDTMRLLPYYTVKPTSFDLGRDETTQIRVTFAPDGAPGEHRANFLLIGDDCRVVTHVLVGRAEAVEVTASDLDGVDLLADASYAPPDALGFESLPLGASATHEVSLLNRGELPLAFDWRVDEDAPDSGFTVAPVAGVLEPRSKQKITASFSPSLAAPVGATAALVVRGVPRLAAGSLPVVGASDREGRGDFVDVEAYKFAMRGAGHRVRLDAAPRCVALPCALGLGNVYELDEELVTLSNPTGAPVEWFWGAAATRGALVLPDALLAPDPAIAAATVEWEPSRGVLGPGESVECMMRLDATRVGSTDLALPCFVVDRRGGDPYESCRVVLNCETSGGRLRFAEPEVDLGLIAVGAKKEHVITFTNATSGDLEFSFAEVADAGLGGRHSGSQKSLGGRSSSKASDGRKSKSDASNGDGENPCENNEFKIDSPYCQLMFDPPVGTVGPRGEASVRVVCSAGKLPQRLRAHARVDVRSGRAAAEPQFMSLRGEVQAPKVYLTETDVDLGVVYVGVPVTRSLRLVNLSNLSTRFKWERPGGASSTFDLGFSPPSDVLDAKQVCDVTMTFCALSAGVVDEVLGCRIFGMSLPLGFTLKAISKAAVLAYELLPDGAEPPPALADAALPQLPEGVSVPSQPPPPKLDFGAGVPLFERKTVRLAIRNLSAIAAKFSIAPKKYPVAKRDPAPGDAASAASGGTARGRRKPILDDSLERTNTFTSVGGRAHNAKRRVAAEDSEVLGGGNGVAFSVSPAAGVLVPWGVLVVTVTAYNNMAGLFTDALECDVESVPASRLPIRLSVRGCPLTLRPECAGLDLITSPERPILNFGQMCVGSPQALAKHVRVRNSGPVDALLTWRVVPEGGGAGDEDRAVDVAARYVGGDDPVRLTIKWHEQVEYDPPFTVDPPELKVPAHGDGAFVVRLRPDTVAPGSRHLEDAGPSGTVRAMMVADALWVSRPKTPGASADLDNEADGPKVENRLAGLSLTTLSTVGRASGILKKANDPRVLQALKVVLDTKLVRPRLQLEKAAADGGHTLRFKTWSTTVIDTRVRRNAATATFFPAAGLAAAAAGDPSTAVARSGDPGSPGDPPGTASGASVATSTGGIPSSLHRRAMLRNVADIPLTCSLDVTSPFSILTASSTSFSYKGRDCLHSDLHLLPRRSLNLDILFSPPPLPPSSPLEPAKLKYDYDGELIVRFSTGQEQRVALQGTVVRPALVASPPAHDFKVVRTDGSSCLSLFLSNPTEVDIEWQLRHVPRGDRVSDGIDGDNAPLDSVDDPSVFDFSDVTAHMTGPSLPLKSAAACVPKDFNRLADSLFSQTVTALTWKPGGGDHDEAVTSLDAALRAEARANPRVPLPVTVTFKPKRDVKYCSRFRFDVHKGEPFDIVLQGVGSYEENVLPLTVRVAGNA</sequence>
<feature type="compositionally biased region" description="Acidic residues" evidence="2">
    <location>
        <begin position="514"/>
        <end position="527"/>
    </location>
</feature>
<dbReference type="InterPro" id="IPR002110">
    <property type="entry name" value="Ankyrin_rpt"/>
</dbReference>
<evidence type="ECO:0000313" key="5">
    <source>
        <dbReference type="Proteomes" id="UP000002729"/>
    </source>
</evidence>
<feature type="region of interest" description="Disordered" evidence="2">
    <location>
        <begin position="269"/>
        <end position="300"/>
    </location>
</feature>
<dbReference type="RefSeq" id="XP_009040694.1">
    <property type="nucleotide sequence ID" value="XM_009042446.1"/>
</dbReference>
<protein>
    <recommendedName>
        <fullName evidence="3">MSP domain-containing protein</fullName>
    </recommendedName>
</protein>
<proteinExistence type="predicted"/>
<dbReference type="SUPFAM" id="SSF48403">
    <property type="entry name" value="Ankyrin repeat"/>
    <property type="match status" value="1"/>
</dbReference>
<dbReference type="Gene3D" id="1.25.40.20">
    <property type="entry name" value="Ankyrin repeat-containing domain"/>
    <property type="match status" value="1"/>
</dbReference>
<feature type="compositionally biased region" description="Basic and acidic residues" evidence="2">
    <location>
        <begin position="369"/>
        <end position="379"/>
    </location>
</feature>